<keyword evidence="3 5" id="KW-1133">Transmembrane helix</keyword>
<dbReference type="InterPro" id="IPR002035">
    <property type="entry name" value="VWF_A"/>
</dbReference>
<dbReference type="SUPFAM" id="SSF53300">
    <property type="entry name" value="vWA-like"/>
    <property type="match status" value="1"/>
</dbReference>
<keyword evidence="2 5" id="KW-0812">Transmembrane</keyword>
<dbReference type="PANTHER" id="PTHR22550:SF5">
    <property type="entry name" value="LEUCINE ZIPPER PROTEIN 4"/>
    <property type="match status" value="1"/>
</dbReference>
<dbReference type="Proteomes" id="UP000738431">
    <property type="component" value="Chromosome"/>
</dbReference>
<evidence type="ECO:0000313" key="8">
    <source>
        <dbReference type="Proteomes" id="UP000738431"/>
    </source>
</evidence>
<dbReference type="EMBL" id="CP139781">
    <property type="protein sequence ID" value="WRQ88789.1"/>
    <property type="molecule type" value="Genomic_DNA"/>
</dbReference>
<dbReference type="RefSeq" id="WP_324726101.1">
    <property type="nucleotide sequence ID" value="NZ_CP139781.1"/>
</dbReference>
<gene>
    <name evidence="7" type="ORF">K1X11_005190</name>
</gene>
<dbReference type="SMART" id="SM00327">
    <property type="entry name" value="VWA"/>
    <property type="match status" value="1"/>
</dbReference>
<dbReference type="Pfam" id="PF13519">
    <property type="entry name" value="VWA_2"/>
    <property type="match status" value="1"/>
</dbReference>
<dbReference type="PANTHER" id="PTHR22550">
    <property type="entry name" value="SPORE GERMINATION PROTEIN"/>
    <property type="match status" value="1"/>
</dbReference>
<protein>
    <submittedName>
        <fullName evidence="7">VWA domain-containing protein</fullName>
    </submittedName>
</protein>
<dbReference type="InterPro" id="IPR036465">
    <property type="entry name" value="vWFA_dom_sf"/>
</dbReference>
<keyword evidence="8" id="KW-1185">Reference proteome</keyword>
<organism evidence="7 8">
    <name type="scientific">Actomonas aquatica</name>
    <dbReference type="NCBI Taxonomy" id="2866162"/>
    <lineage>
        <taxon>Bacteria</taxon>
        <taxon>Pseudomonadati</taxon>
        <taxon>Verrucomicrobiota</taxon>
        <taxon>Opitutia</taxon>
        <taxon>Opitutales</taxon>
        <taxon>Opitutaceae</taxon>
        <taxon>Actomonas</taxon>
    </lineage>
</organism>
<reference evidence="7 8" key="1">
    <citation type="submission" date="2021-08" db="EMBL/GenBank/DDBJ databases">
        <authorList>
            <person name="Zhang D."/>
            <person name="Zhang A."/>
            <person name="Wang L."/>
        </authorList>
    </citation>
    <scope>NUCLEOTIDE SEQUENCE [LARGE SCALE GENOMIC DNA]</scope>
    <source>
        <strain evidence="7 8">WL0086</strain>
    </source>
</reference>
<keyword evidence="1" id="KW-1003">Cell membrane</keyword>
<evidence type="ECO:0000256" key="3">
    <source>
        <dbReference type="ARBA" id="ARBA00022989"/>
    </source>
</evidence>
<feature type="transmembrane region" description="Helical" evidence="5">
    <location>
        <begin position="6"/>
        <end position="24"/>
    </location>
</feature>
<sequence length="347" mass="37972">MITYAFQDPLWFAALLLLPVVFLLRGRRRLPVRVVPFAAAWHRPSAVNASRLPAVFAVLGLILLTAALARPQRQEDRREVHQQGYDLMLAIDLSGSMLAEDYMRGGKHINRLQAIKPVISAFIKDRPGDRIGIVVFSGRAYTLAPLTFDHEWLARQVERLSVGLIEDGTALGDGLGVALSRLEQEDRTVNNRRQGAFVILLTDGVNNGGALDPIDAAEIAVNRGIPVYTIGAGRNGMVRVPRIDPATGRTMGYAQRMSELDEATLRRMADMTGADYFRAGESDTVESAFAAIDRAQKIEFEAKSYLLADELFFYFAAPGALLLLLAAALAGRTRRRGSDVHAALSSA</sequence>
<feature type="transmembrane region" description="Helical" evidence="5">
    <location>
        <begin position="52"/>
        <end position="69"/>
    </location>
</feature>
<name>A0ABZ1CB25_9BACT</name>
<evidence type="ECO:0000256" key="4">
    <source>
        <dbReference type="ARBA" id="ARBA00023136"/>
    </source>
</evidence>
<evidence type="ECO:0000256" key="1">
    <source>
        <dbReference type="ARBA" id="ARBA00022475"/>
    </source>
</evidence>
<evidence type="ECO:0000256" key="5">
    <source>
        <dbReference type="SAM" id="Phobius"/>
    </source>
</evidence>
<evidence type="ECO:0000259" key="6">
    <source>
        <dbReference type="PROSITE" id="PS50234"/>
    </source>
</evidence>
<feature type="transmembrane region" description="Helical" evidence="5">
    <location>
        <begin position="311"/>
        <end position="331"/>
    </location>
</feature>
<dbReference type="Gene3D" id="3.40.50.410">
    <property type="entry name" value="von Willebrand factor, type A domain"/>
    <property type="match status" value="1"/>
</dbReference>
<dbReference type="InterPro" id="IPR050768">
    <property type="entry name" value="UPF0353/GerABKA_families"/>
</dbReference>
<keyword evidence="4 5" id="KW-0472">Membrane</keyword>
<evidence type="ECO:0000313" key="7">
    <source>
        <dbReference type="EMBL" id="WRQ88789.1"/>
    </source>
</evidence>
<accession>A0ABZ1CB25</accession>
<evidence type="ECO:0000256" key="2">
    <source>
        <dbReference type="ARBA" id="ARBA00022692"/>
    </source>
</evidence>
<reference evidence="7 8" key="2">
    <citation type="submission" date="2023-12" db="EMBL/GenBank/DDBJ databases">
        <title>Description of an unclassified Opitutus bacterium of Verrucomicrobiota.</title>
        <authorList>
            <person name="Zhang D.-F."/>
        </authorList>
    </citation>
    <scope>NUCLEOTIDE SEQUENCE [LARGE SCALE GENOMIC DNA]</scope>
    <source>
        <strain evidence="7 8">WL0086</strain>
    </source>
</reference>
<feature type="domain" description="VWFA" evidence="6">
    <location>
        <begin position="86"/>
        <end position="292"/>
    </location>
</feature>
<proteinExistence type="predicted"/>
<dbReference type="PROSITE" id="PS50234">
    <property type="entry name" value="VWFA"/>
    <property type="match status" value="1"/>
</dbReference>